<feature type="compositionally biased region" description="Low complexity" evidence="1">
    <location>
        <begin position="99"/>
        <end position="113"/>
    </location>
</feature>
<comment type="caution">
    <text evidence="2">The sequence shown here is derived from an EMBL/GenBank/DDBJ whole genome shotgun (WGS) entry which is preliminary data.</text>
</comment>
<dbReference type="EMBL" id="JAACXV010000382">
    <property type="protein sequence ID" value="KAF7278895.1"/>
    <property type="molecule type" value="Genomic_DNA"/>
</dbReference>
<feature type="region of interest" description="Disordered" evidence="1">
    <location>
        <begin position="92"/>
        <end position="115"/>
    </location>
</feature>
<feature type="region of interest" description="Disordered" evidence="1">
    <location>
        <begin position="134"/>
        <end position="168"/>
    </location>
</feature>
<feature type="compositionally biased region" description="Low complexity" evidence="1">
    <location>
        <begin position="153"/>
        <end position="162"/>
    </location>
</feature>
<evidence type="ECO:0000313" key="3">
    <source>
        <dbReference type="Proteomes" id="UP000625711"/>
    </source>
</evidence>
<feature type="region of interest" description="Disordered" evidence="1">
    <location>
        <begin position="1"/>
        <end position="26"/>
    </location>
</feature>
<evidence type="ECO:0000313" key="2">
    <source>
        <dbReference type="EMBL" id="KAF7278895.1"/>
    </source>
</evidence>
<dbReference type="Proteomes" id="UP000625711">
    <property type="component" value="Unassembled WGS sequence"/>
</dbReference>
<protein>
    <submittedName>
        <fullName evidence="2">Uncharacterized protein</fullName>
    </submittedName>
</protein>
<dbReference type="AlphaFoldDB" id="A0A834MGB7"/>
<reference evidence="2" key="1">
    <citation type="submission" date="2020-08" db="EMBL/GenBank/DDBJ databases">
        <title>Genome sequencing and assembly of the red palm weevil Rhynchophorus ferrugineus.</title>
        <authorList>
            <person name="Dias G.B."/>
            <person name="Bergman C.M."/>
            <person name="Manee M."/>
        </authorList>
    </citation>
    <scope>NUCLEOTIDE SEQUENCE</scope>
    <source>
        <strain evidence="2">AA-2017</strain>
        <tissue evidence="2">Whole larva</tissue>
    </source>
</reference>
<accession>A0A834MGB7</accession>
<evidence type="ECO:0000256" key="1">
    <source>
        <dbReference type="SAM" id="MobiDB-lite"/>
    </source>
</evidence>
<feature type="compositionally biased region" description="Basic and acidic residues" evidence="1">
    <location>
        <begin position="42"/>
        <end position="72"/>
    </location>
</feature>
<gene>
    <name evidence="2" type="ORF">GWI33_007842</name>
</gene>
<proteinExistence type="predicted"/>
<keyword evidence="3" id="KW-1185">Reference proteome</keyword>
<name>A0A834MGB7_RHYFE</name>
<feature type="compositionally biased region" description="Low complexity" evidence="1">
    <location>
        <begin position="228"/>
        <end position="240"/>
    </location>
</feature>
<sequence length="318" mass="35823">MNTNKNENSDNQISPVDLNPSDESWRDSSVCYCGQHFMPKISPREQESSEEDSSSKEKLSEDDSSSKEESSHEVSVCYCGYHLMGKKSCGLENSSGQVESLGENSSSNGVSVSFKEELSQDGSECYCGLHLKPKESSNREEQSAEDASWGEQSSSDNSSTNEESCDRLEGYTIQYPYAKLEDRKVHKSSRRPSSCENWNEEEYEQHDKANIGFQEDSCPYSAPDYAISSSEEQSENLNSEKPSLSPKDSNVEESMYLPLYVSNLEEKEDSLQKLTREELFYGKPLFTSTPKEGVSLETVIIQEYLENKLMDISLDSNR</sequence>
<organism evidence="2 3">
    <name type="scientific">Rhynchophorus ferrugineus</name>
    <name type="common">Red palm weevil</name>
    <name type="synonym">Curculio ferrugineus</name>
    <dbReference type="NCBI Taxonomy" id="354439"/>
    <lineage>
        <taxon>Eukaryota</taxon>
        <taxon>Metazoa</taxon>
        <taxon>Ecdysozoa</taxon>
        <taxon>Arthropoda</taxon>
        <taxon>Hexapoda</taxon>
        <taxon>Insecta</taxon>
        <taxon>Pterygota</taxon>
        <taxon>Neoptera</taxon>
        <taxon>Endopterygota</taxon>
        <taxon>Coleoptera</taxon>
        <taxon>Polyphaga</taxon>
        <taxon>Cucujiformia</taxon>
        <taxon>Curculionidae</taxon>
        <taxon>Dryophthorinae</taxon>
        <taxon>Rhynchophorus</taxon>
    </lineage>
</organism>
<feature type="region of interest" description="Disordered" evidence="1">
    <location>
        <begin position="38"/>
        <end position="73"/>
    </location>
</feature>
<feature type="region of interest" description="Disordered" evidence="1">
    <location>
        <begin position="182"/>
        <end position="251"/>
    </location>
</feature>
<feature type="compositionally biased region" description="Polar residues" evidence="1">
    <location>
        <begin position="1"/>
        <end position="14"/>
    </location>
</feature>